<reference evidence="4" key="1">
    <citation type="journal article" date="2020" name="Stud. Mycol.">
        <title>101 Dothideomycetes genomes: A test case for predicting lifestyles and emergence of pathogens.</title>
        <authorList>
            <person name="Haridas S."/>
            <person name="Albert R."/>
            <person name="Binder M."/>
            <person name="Bloem J."/>
            <person name="LaButti K."/>
            <person name="Salamov A."/>
            <person name="Andreopoulos B."/>
            <person name="Baker S."/>
            <person name="Barry K."/>
            <person name="Bills G."/>
            <person name="Bluhm B."/>
            <person name="Cannon C."/>
            <person name="Castanera R."/>
            <person name="Culley D."/>
            <person name="Daum C."/>
            <person name="Ezra D."/>
            <person name="Gonzalez J."/>
            <person name="Henrissat B."/>
            <person name="Kuo A."/>
            <person name="Liang C."/>
            <person name="Lipzen A."/>
            <person name="Lutzoni F."/>
            <person name="Magnuson J."/>
            <person name="Mondo S."/>
            <person name="Nolan M."/>
            <person name="Ohm R."/>
            <person name="Pangilinan J."/>
            <person name="Park H.-J."/>
            <person name="Ramirez L."/>
            <person name="Alfaro M."/>
            <person name="Sun H."/>
            <person name="Tritt A."/>
            <person name="Yoshinaga Y."/>
            <person name="Zwiers L.-H."/>
            <person name="Turgeon B."/>
            <person name="Goodwin S."/>
            <person name="Spatafora J."/>
            <person name="Crous P."/>
            <person name="Grigoriev I."/>
        </authorList>
    </citation>
    <scope>NUCLEOTIDE SEQUENCE [LARGE SCALE GENOMIC DNA]</scope>
    <source>
        <strain evidence="4">CECT 20119</strain>
    </source>
</reference>
<feature type="region of interest" description="Disordered" evidence="1">
    <location>
        <begin position="95"/>
        <end position="139"/>
    </location>
</feature>
<sequence length="139" mass="16096">MGYFSLLPERLGYIEQGISYIFIFLGVITIGPWLLIFFYDLVLYMWRAMTHDVPFVGGAAYGKHRPRAPSLVTRPNGHRRRFSLAALSVDLTQFTIPEDENEDNAERNDSLVDSGPESDYRRRKNIMRQESEDHVIVED</sequence>
<evidence type="ECO:0000256" key="2">
    <source>
        <dbReference type="SAM" id="Phobius"/>
    </source>
</evidence>
<dbReference type="AlphaFoldDB" id="A0A6A6GLA5"/>
<dbReference type="EMBL" id="ML992502">
    <property type="protein sequence ID" value="KAF2226554.1"/>
    <property type="molecule type" value="Genomic_DNA"/>
</dbReference>
<keyword evidence="2" id="KW-0472">Membrane</keyword>
<accession>A0A6A6GLA5</accession>
<evidence type="ECO:0000256" key="1">
    <source>
        <dbReference type="SAM" id="MobiDB-lite"/>
    </source>
</evidence>
<dbReference type="OrthoDB" id="5309803at2759"/>
<name>A0A6A6GLA5_9PEZI</name>
<dbReference type="Proteomes" id="UP000799538">
    <property type="component" value="Unassembled WGS sequence"/>
</dbReference>
<feature type="compositionally biased region" description="Basic and acidic residues" evidence="1">
    <location>
        <begin position="127"/>
        <end position="139"/>
    </location>
</feature>
<gene>
    <name evidence="3" type="ORF">BDZ85DRAFT_51446</name>
</gene>
<evidence type="ECO:0000313" key="4">
    <source>
        <dbReference type="Proteomes" id="UP000799538"/>
    </source>
</evidence>
<evidence type="ECO:0000313" key="3">
    <source>
        <dbReference type="EMBL" id="KAF2226554.1"/>
    </source>
</evidence>
<protein>
    <submittedName>
        <fullName evidence="3">Uncharacterized protein</fullName>
    </submittedName>
</protein>
<keyword evidence="2" id="KW-0812">Transmembrane</keyword>
<organism evidence="3 4">
    <name type="scientific">Elsinoe ampelina</name>
    <dbReference type="NCBI Taxonomy" id="302913"/>
    <lineage>
        <taxon>Eukaryota</taxon>
        <taxon>Fungi</taxon>
        <taxon>Dikarya</taxon>
        <taxon>Ascomycota</taxon>
        <taxon>Pezizomycotina</taxon>
        <taxon>Dothideomycetes</taxon>
        <taxon>Dothideomycetidae</taxon>
        <taxon>Myriangiales</taxon>
        <taxon>Elsinoaceae</taxon>
        <taxon>Elsinoe</taxon>
    </lineage>
</organism>
<proteinExistence type="predicted"/>
<keyword evidence="4" id="KW-1185">Reference proteome</keyword>
<feature type="transmembrane region" description="Helical" evidence="2">
    <location>
        <begin position="20"/>
        <end position="39"/>
    </location>
</feature>
<keyword evidence="2" id="KW-1133">Transmembrane helix</keyword>